<accession>A0A2T0I3J6</accession>
<dbReference type="AlphaFoldDB" id="A0A2T0I3J6"/>
<gene>
    <name evidence="1" type="ORF">C7A10_19360</name>
</gene>
<dbReference type="EMBL" id="PVUH01000013">
    <property type="protein sequence ID" value="PRW89902.1"/>
    <property type="molecule type" value="Genomic_DNA"/>
</dbReference>
<evidence type="ECO:0000313" key="1">
    <source>
        <dbReference type="EMBL" id="PRW89902.1"/>
    </source>
</evidence>
<dbReference type="RefSeq" id="WP_106118249.1">
    <property type="nucleotide sequence ID" value="NZ_PVUH01000013.1"/>
</dbReference>
<name>A0A2T0I3J6_PSEFL</name>
<comment type="caution">
    <text evidence="1">The sequence shown here is derived from an EMBL/GenBank/DDBJ whole genome shotgun (WGS) entry which is preliminary data.</text>
</comment>
<organism evidence="1 2">
    <name type="scientific">Pseudomonas fluorescens</name>
    <dbReference type="NCBI Taxonomy" id="294"/>
    <lineage>
        <taxon>Bacteria</taxon>
        <taxon>Pseudomonadati</taxon>
        <taxon>Pseudomonadota</taxon>
        <taxon>Gammaproteobacteria</taxon>
        <taxon>Pseudomonadales</taxon>
        <taxon>Pseudomonadaceae</taxon>
        <taxon>Pseudomonas</taxon>
    </lineage>
</organism>
<reference evidence="1 2" key="1">
    <citation type="submission" date="2018-03" db="EMBL/GenBank/DDBJ databases">
        <title>Blue discolouration in mozzarella cheese caused by Pseudomonas fluorescens.</title>
        <authorList>
            <person name="Chiesa F."/>
            <person name="Dalmasso A."/>
            <person name="Lomonaco S."/>
        </authorList>
    </citation>
    <scope>NUCLEOTIDE SEQUENCE [LARGE SCALE GENOMIC DNA]</scope>
    <source>
        <strain evidence="1 2">11293</strain>
    </source>
</reference>
<sequence length="181" mass="19939">MNVSQLVDQILPNVPGVVIASIRDGVAWALRELCTEVPAWKVRIQLSDGEQQITVGPGLEPIRIQALYQDGRPAYCQVFQPSPDTVIVTGGPSGLTADVVVRPTFGSTVAVPPDWLLDRYCEALTLGTQYWLRKMPEKPWSDMQRALMDQAAFYALCTNARSEALAGHQSGSIRMKTPRFP</sequence>
<dbReference type="Proteomes" id="UP000239731">
    <property type="component" value="Unassembled WGS sequence"/>
</dbReference>
<proteinExistence type="predicted"/>
<protein>
    <submittedName>
        <fullName evidence="1">Uncharacterized protein</fullName>
    </submittedName>
</protein>
<evidence type="ECO:0000313" key="2">
    <source>
        <dbReference type="Proteomes" id="UP000239731"/>
    </source>
</evidence>